<protein>
    <submittedName>
        <fullName evidence="6">GDSL esterase/lipase</fullName>
    </submittedName>
</protein>
<evidence type="ECO:0000256" key="1">
    <source>
        <dbReference type="ARBA" id="ARBA00008668"/>
    </source>
</evidence>
<dbReference type="PANTHER" id="PTHR45648">
    <property type="entry name" value="GDSL LIPASE/ACYLHYDROLASE FAMILY PROTEIN (AFU_ORTHOLOGUE AFUA_4G14700)"/>
    <property type="match status" value="1"/>
</dbReference>
<evidence type="ECO:0000256" key="3">
    <source>
        <dbReference type="ARBA" id="ARBA00022963"/>
    </source>
</evidence>
<dbReference type="CDD" id="cd01837">
    <property type="entry name" value="SGNH_plant_lipase_like"/>
    <property type="match status" value="1"/>
</dbReference>
<accession>A0AAQ3QG97</accession>
<dbReference type="InterPro" id="IPR001087">
    <property type="entry name" value="GDSL"/>
</dbReference>
<dbReference type="InterPro" id="IPR036514">
    <property type="entry name" value="SGNH_hydro_sf"/>
</dbReference>
<dbReference type="GO" id="GO:0016042">
    <property type="term" value="P:lipid catabolic process"/>
    <property type="evidence" value="ECO:0007669"/>
    <property type="project" value="UniProtKB-KW"/>
</dbReference>
<proteinExistence type="inferred from homology"/>
<dbReference type="InterPro" id="IPR035669">
    <property type="entry name" value="SGNH_plant_lipase-like"/>
</dbReference>
<keyword evidence="3" id="KW-0442">Lipid degradation</keyword>
<dbReference type="SUPFAM" id="SSF52266">
    <property type="entry name" value="SGNH hydrolase"/>
    <property type="match status" value="1"/>
</dbReference>
<organism evidence="6 7">
    <name type="scientific">Canna indica</name>
    <name type="common">Indian-shot</name>
    <dbReference type="NCBI Taxonomy" id="4628"/>
    <lineage>
        <taxon>Eukaryota</taxon>
        <taxon>Viridiplantae</taxon>
        <taxon>Streptophyta</taxon>
        <taxon>Embryophyta</taxon>
        <taxon>Tracheophyta</taxon>
        <taxon>Spermatophyta</taxon>
        <taxon>Magnoliopsida</taxon>
        <taxon>Liliopsida</taxon>
        <taxon>Zingiberales</taxon>
        <taxon>Cannaceae</taxon>
        <taxon>Canna</taxon>
    </lineage>
</organism>
<feature type="compositionally biased region" description="Polar residues" evidence="4">
    <location>
        <begin position="75"/>
        <end position="84"/>
    </location>
</feature>
<keyword evidence="5" id="KW-0732">Signal</keyword>
<reference evidence="6 7" key="1">
    <citation type="submission" date="2023-10" db="EMBL/GenBank/DDBJ databases">
        <title>Chromosome-scale genome assembly provides insights into flower coloration mechanisms of Canna indica.</title>
        <authorList>
            <person name="Li C."/>
        </authorList>
    </citation>
    <scope>NUCLEOTIDE SEQUENCE [LARGE SCALE GENOMIC DNA]</scope>
    <source>
        <tissue evidence="6">Flower</tissue>
    </source>
</reference>
<dbReference type="InterPro" id="IPR051058">
    <property type="entry name" value="GDSL_Est/Lipase"/>
</dbReference>
<sequence length="518" mass="56370">MAPRFRSRFLLSFLLFCFLSSSLQELRPPSASILDSSSAQYTSHHLSDLQSPSSSPSAGILAPSSVASTSPSLSELQSPYSSPSAGIAAPSTSPPLPEFQPPSSSHSVDMIAPSTSPPLPEIQSPCSSPSAGILAPSSTPSRSPALPDLSPSEETLASSSVPSASPPLPELQPPSSSTPLVPALFVLGDSTVDCGTNNYLGTLARADRPPYGRDFDTGRPTGRFSNGRIIVDYLAIRLGLPFVPPFLGWSGKIEDVIHGVNYASAAAGILFSSGSDMGQHISLTQQIQQVSDTVQQLELSLGEEATADLISKSVFYVSIGSNDFIHYYMQNISKVQLLYLPWEFNKLLLTTMKQELKSLYNNNVRRIILMGLPPIGCTPHYLWLYDSKNGECVDAVNNVVIEFNYAMRYMVEELNRELSDAILAFCDIFEGSMDIQTNSKLYGFQTITDACCGLGKYGGFIMCLLPEMACNNASSHIWWDEYHPTDAVNRIIADNVWSSEHISMCYPRNLQKMIKSEF</sequence>
<evidence type="ECO:0000313" key="7">
    <source>
        <dbReference type="Proteomes" id="UP001327560"/>
    </source>
</evidence>
<dbReference type="Proteomes" id="UP001327560">
    <property type="component" value="Chromosome 5"/>
</dbReference>
<feature type="compositionally biased region" description="Polar residues" evidence="4">
    <location>
        <begin position="124"/>
        <end position="142"/>
    </location>
</feature>
<dbReference type="PANTHER" id="PTHR45648:SF13">
    <property type="entry name" value="OS02G0290900 PROTEIN"/>
    <property type="match status" value="1"/>
</dbReference>
<feature type="chain" id="PRO_5042981692" evidence="5">
    <location>
        <begin position="25"/>
        <end position="518"/>
    </location>
</feature>
<feature type="region of interest" description="Disordered" evidence="4">
    <location>
        <begin position="44"/>
        <end position="176"/>
    </location>
</feature>
<dbReference type="GO" id="GO:0016788">
    <property type="term" value="F:hydrolase activity, acting on ester bonds"/>
    <property type="evidence" value="ECO:0007669"/>
    <property type="project" value="InterPro"/>
</dbReference>
<dbReference type="AlphaFoldDB" id="A0AAQ3QG97"/>
<keyword evidence="2" id="KW-0378">Hydrolase</keyword>
<dbReference type="Pfam" id="PF00657">
    <property type="entry name" value="Lipase_GDSL"/>
    <property type="match status" value="1"/>
</dbReference>
<dbReference type="Gene3D" id="3.40.50.1110">
    <property type="entry name" value="SGNH hydrolase"/>
    <property type="match status" value="1"/>
</dbReference>
<evidence type="ECO:0000313" key="6">
    <source>
        <dbReference type="EMBL" id="WOL08356.1"/>
    </source>
</evidence>
<gene>
    <name evidence="6" type="ORF">Cni_G17109</name>
</gene>
<comment type="similarity">
    <text evidence="1">Belongs to the 'GDSL' lipolytic enzyme family.</text>
</comment>
<keyword evidence="3" id="KW-0443">Lipid metabolism</keyword>
<evidence type="ECO:0000256" key="2">
    <source>
        <dbReference type="ARBA" id="ARBA00022801"/>
    </source>
</evidence>
<evidence type="ECO:0000256" key="5">
    <source>
        <dbReference type="SAM" id="SignalP"/>
    </source>
</evidence>
<feature type="signal peptide" evidence="5">
    <location>
        <begin position="1"/>
        <end position="24"/>
    </location>
</feature>
<name>A0AAQ3QG97_9LILI</name>
<feature type="compositionally biased region" description="Low complexity" evidence="4">
    <location>
        <begin position="48"/>
        <end position="74"/>
    </location>
</feature>
<dbReference type="EMBL" id="CP136894">
    <property type="protein sequence ID" value="WOL08356.1"/>
    <property type="molecule type" value="Genomic_DNA"/>
</dbReference>
<evidence type="ECO:0000256" key="4">
    <source>
        <dbReference type="SAM" id="MobiDB-lite"/>
    </source>
</evidence>
<keyword evidence="7" id="KW-1185">Reference proteome</keyword>